<gene>
    <name evidence="3" type="ORF">EK403_16110</name>
</gene>
<comment type="caution">
    <text evidence="3">The sequence shown here is derived from an EMBL/GenBank/DDBJ whole genome shotgun (WGS) entry which is preliminary data.</text>
</comment>
<proteinExistence type="predicted"/>
<reference evidence="3 4" key="1">
    <citation type="submission" date="2018-12" db="EMBL/GenBank/DDBJ databases">
        <title>bacterium Hansschlegelia zhihuaiae S113.</title>
        <authorList>
            <person name="He J."/>
        </authorList>
    </citation>
    <scope>NUCLEOTIDE SEQUENCE [LARGE SCALE GENOMIC DNA]</scope>
    <source>
        <strain evidence="3 4">S 113</strain>
    </source>
</reference>
<organism evidence="3 4">
    <name type="scientific">Hansschlegelia zhihuaiae</name>
    <dbReference type="NCBI Taxonomy" id="405005"/>
    <lineage>
        <taxon>Bacteria</taxon>
        <taxon>Pseudomonadati</taxon>
        <taxon>Pseudomonadota</taxon>
        <taxon>Alphaproteobacteria</taxon>
        <taxon>Hyphomicrobiales</taxon>
        <taxon>Methylopilaceae</taxon>
        <taxon>Hansschlegelia</taxon>
    </lineage>
</organism>
<protein>
    <submittedName>
        <fullName evidence="3">Glycosyltransferase family 1 protein</fullName>
    </submittedName>
</protein>
<sequence length="434" mass="49752">MCKPSSPRRQMQADREPPPMNRRVLIASDYGARDAAYSSLSYEFCKVAAECDDAHLVAPKLRQSIVPFVDNVIADHIDRERVQRDVNRLLKGVRRRIGMRDGPTIEPFEVDREYELFVYIAYDINSLVELSRVKGWRERCSKAVVAIHELWSTELASNRTYLSLLDRFDHVFVLSESVAEKLQSHLGKPCEALPSASDTLVATPFPDLPERVIDLYSFGSRRVDLHEHLIDLVAKREIFYVYDSLSSTDSRMRNWREHRFLLADTMRRSRYFLAFDPASLTSPRSSVINGESVLPGRLFEGVAGGAAIIGFAPRCREFKRHFDWPDAVIDVPADPRDFKAFLSSLDLQTDRMDRLRRTNAIQALRRHDWAYRWERILRVGGLEPHPKLEARKSRLRALADAAEFGAAAFDADGRGDPREYRRLKSSPQSSAQIM</sequence>
<feature type="domain" description="Spore protein YkvP/CgeB glycosyl transferase-like" evidence="2">
    <location>
        <begin position="262"/>
        <end position="377"/>
    </location>
</feature>
<evidence type="ECO:0000259" key="2">
    <source>
        <dbReference type="Pfam" id="PF13524"/>
    </source>
</evidence>
<dbReference type="Proteomes" id="UP000289708">
    <property type="component" value="Unassembled WGS sequence"/>
</dbReference>
<dbReference type="EMBL" id="RYFI01000016">
    <property type="protein sequence ID" value="RXF70931.1"/>
    <property type="molecule type" value="Genomic_DNA"/>
</dbReference>
<feature type="region of interest" description="Disordered" evidence="1">
    <location>
        <begin position="410"/>
        <end position="434"/>
    </location>
</feature>
<evidence type="ECO:0000256" key="1">
    <source>
        <dbReference type="SAM" id="MobiDB-lite"/>
    </source>
</evidence>
<keyword evidence="3" id="KW-0808">Transferase</keyword>
<dbReference type="Pfam" id="PF13524">
    <property type="entry name" value="Glyco_trans_1_2"/>
    <property type="match status" value="1"/>
</dbReference>
<dbReference type="InterPro" id="IPR055259">
    <property type="entry name" value="YkvP/CgeB_Glyco_trans-like"/>
</dbReference>
<dbReference type="OrthoDB" id="429264at2"/>
<name>A0A4Q0MC80_9HYPH</name>
<dbReference type="GO" id="GO:0016740">
    <property type="term" value="F:transferase activity"/>
    <property type="evidence" value="ECO:0007669"/>
    <property type="project" value="UniProtKB-KW"/>
</dbReference>
<feature type="compositionally biased region" description="Basic and acidic residues" evidence="1">
    <location>
        <begin position="411"/>
        <end position="422"/>
    </location>
</feature>
<keyword evidence="4" id="KW-1185">Reference proteome</keyword>
<evidence type="ECO:0000313" key="4">
    <source>
        <dbReference type="Proteomes" id="UP000289708"/>
    </source>
</evidence>
<feature type="compositionally biased region" description="Polar residues" evidence="1">
    <location>
        <begin position="425"/>
        <end position="434"/>
    </location>
</feature>
<dbReference type="AlphaFoldDB" id="A0A4Q0MC80"/>
<feature type="region of interest" description="Disordered" evidence="1">
    <location>
        <begin position="1"/>
        <end position="20"/>
    </location>
</feature>
<accession>A0A4Q0MC80</accession>
<evidence type="ECO:0000313" key="3">
    <source>
        <dbReference type="EMBL" id="RXF70931.1"/>
    </source>
</evidence>